<dbReference type="AlphaFoldDB" id="A0A830FBE6"/>
<feature type="domain" description="HTH bat-type" evidence="3">
    <location>
        <begin position="155"/>
        <end position="207"/>
    </location>
</feature>
<feature type="domain" description="DmsR-like N-terminal" evidence="4">
    <location>
        <begin position="1"/>
        <end position="137"/>
    </location>
</feature>
<dbReference type="Pfam" id="PF04967">
    <property type="entry name" value="HTH_10"/>
    <property type="match status" value="1"/>
</dbReference>
<comment type="caution">
    <text evidence="5">The sequence shown here is derived from an EMBL/GenBank/DDBJ whole genome shotgun (WGS) entry which is preliminary data.</text>
</comment>
<dbReference type="Gene3D" id="1.10.10.10">
    <property type="entry name" value="Winged helix-like DNA-binding domain superfamily/Winged helix DNA-binding domain"/>
    <property type="match status" value="1"/>
</dbReference>
<evidence type="ECO:0000313" key="6">
    <source>
        <dbReference type="Proteomes" id="UP000628840"/>
    </source>
</evidence>
<evidence type="ECO:0000259" key="4">
    <source>
        <dbReference type="Pfam" id="PF24277"/>
    </source>
</evidence>
<evidence type="ECO:0000256" key="2">
    <source>
        <dbReference type="ARBA" id="ARBA00023163"/>
    </source>
</evidence>
<evidence type="ECO:0000259" key="3">
    <source>
        <dbReference type="Pfam" id="PF04967"/>
    </source>
</evidence>
<organism evidence="5 6">
    <name type="scientific">Halarchaeum grantii</name>
    <dbReference type="NCBI Taxonomy" id="1193105"/>
    <lineage>
        <taxon>Archaea</taxon>
        <taxon>Methanobacteriati</taxon>
        <taxon>Methanobacteriota</taxon>
        <taxon>Stenosarchaea group</taxon>
        <taxon>Halobacteria</taxon>
        <taxon>Halobacteriales</taxon>
        <taxon>Halobacteriaceae</taxon>
    </lineage>
</organism>
<gene>
    <name evidence="5" type="ORF">GCM10009037_21810</name>
</gene>
<dbReference type="InterPro" id="IPR056433">
    <property type="entry name" value="DmsR-like_N"/>
</dbReference>
<accession>A0A830FBE6</accession>
<dbReference type="PANTHER" id="PTHR34236">
    <property type="entry name" value="DIMETHYL SULFOXIDE REDUCTASE TRANSCRIPTIONAL ACTIVATOR"/>
    <property type="match status" value="1"/>
</dbReference>
<keyword evidence="2" id="KW-0804">Transcription</keyword>
<dbReference type="PANTHER" id="PTHR34236:SF1">
    <property type="entry name" value="DIMETHYL SULFOXIDE REDUCTASE TRANSCRIPTIONAL ACTIVATOR"/>
    <property type="match status" value="1"/>
</dbReference>
<proteinExistence type="predicted"/>
<keyword evidence="6" id="KW-1185">Reference proteome</keyword>
<dbReference type="InterPro" id="IPR007050">
    <property type="entry name" value="HTH_bacterioopsin"/>
</dbReference>
<dbReference type="OrthoDB" id="168808at2157"/>
<dbReference type="Pfam" id="PF24277">
    <property type="entry name" value="DmsR_N"/>
    <property type="match status" value="1"/>
</dbReference>
<name>A0A830FBE6_9EURY</name>
<dbReference type="EMBL" id="BMPF01000003">
    <property type="protein sequence ID" value="GGL37846.1"/>
    <property type="molecule type" value="Genomic_DNA"/>
</dbReference>
<protein>
    <submittedName>
        <fullName evidence="5">DNA-binding protein</fullName>
    </submittedName>
</protein>
<reference evidence="5 6" key="1">
    <citation type="journal article" date="2019" name="Int. J. Syst. Evol. Microbiol.">
        <title>The Global Catalogue of Microorganisms (GCM) 10K type strain sequencing project: providing services to taxonomists for standard genome sequencing and annotation.</title>
        <authorList>
            <consortium name="The Broad Institute Genomics Platform"/>
            <consortium name="The Broad Institute Genome Sequencing Center for Infectious Disease"/>
            <person name="Wu L."/>
            <person name="Ma J."/>
        </authorList>
    </citation>
    <scope>NUCLEOTIDE SEQUENCE [LARGE SCALE GENOMIC DNA]</scope>
    <source>
        <strain evidence="5 6">JCM 19585</strain>
    </source>
</reference>
<evidence type="ECO:0000256" key="1">
    <source>
        <dbReference type="ARBA" id="ARBA00023015"/>
    </source>
</evidence>
<dbReference type="Proteomes" id="UP000628840">
    <property type="component" value="Unassembled WGS sequence"/>
</dbReference>
<sequence>MGSGIRATVSFDAPAGCALAAFSERADAPITHVSTSVAVEGAASVTEFLAATDAIPDGVEAERVFSYGTQHAYRITHDDDADCPCERLGAFGCPVHRYVADSGDVTLDFHAADFATLQDAMADLRERFSVDVQRLLQPPLEGDPEERVFVNPGRLTARQREVLETAYDRGYFERPRRSNATELAADLGIAQSTFTEHLVAAQAKLLEDVLGE</sequence>
<keyword evidence="5" id="KW-0238">DNA-binding</keyword>
<dbReference type="GO" id="GO:0003677">
    <property type="term" value="F:DNA binding"/>
    <property type="evidence" value="ECO:0007669"/>
    <property type="project" value="UniProtKB-KW"/>
</dbReference>
<dbReference type="RefSeq" id="WP_188883782.1">
    <property type="nucleotide sequence ID" value="NZ_BMPF01000003.1"/>
</dbReference>
<evidence type="ECO:0000313" key="5">
    <source>
        <dbReference type="EMBL" id="GGL37846.1"/>
    </source>
</evidence>
<keyword evidence="1" id="KW-0805">Transcription regulation</keyword>
<dbReference type="InterPro" id="IPR036388">
    <property type="entry name" value="WH-like_DNA-bd_sf"/>
</dbReference>